<accession>S3MBF3</accession>
<evidence type="ECO:0000313" key="3">
    <source>
        <dbReference type="EMBL" id="EPF46359.1"/>
    </source>
</evidence>
<keyword evidence="1" id="KW-0732">Signal</keyword>
<reference evidence="3 4" key="1">
    <citation type="submission" date="2013-04" db="EMBL/GenBank/DDBJ databases">
        <title>The Genome Sequence of Treponema vincentii F0403.</title>
        <authorList>
            <consortium name="The Broad Institute Genomics Platform"/>
            <person name="Earl A."/>
            <person name="Ward D."/>
            <person name="Feldgarden M."/>
            <person name="Gevers D."/>
            <person name="Leonetti C."/>
            <person name="Izard J."/>
            <person name="Walker B."/>
            <person name="Young S."/>
            <person name="Zeng Q."/>
            <person name="Gargeya S."/>
            <person name="Fitzgerald M."/>
            <person name="Haas B."/>
            <person name="Abouelleil A."/>
            <person name="Allen A.W."/>
            <person name="Alvarado L."/>
            <person name="Arachchi H.M."/>
            <person name="Berlin A.M."/>
            <person name="Chapman S.B."/>
            <person name="Gainer-Dewar J."/>
            <person name="Goldberg J."/>
            <person name="Griggs A."/>
            <person name="Gujja S."/>
            <person name="Hansen M."/>
            <person name="Howarth C."/>
            <person name="Imamovic A."/>
            <person name="Ireland A."/>
            <person name="Larimer J."/>
            <person name="McCowan C."/>
            <person name="Murphy C."/>
            <person name="Pearson M."/>
            <person name="Poon T.W."/>
            <person name="Priest M."/>
            <person name="Roberts A."/>
            <person name="Saif S."/>
            <person name="Shea T."/>
            <person name="Sisk P."/>
            <person name="Sykes S."/>
            <person name="Wortman J."/>
            <person name="Nusbaum C."/>
            <person name="Birren B."/>
        </authorList>
    </citation>
    <scope>NUCLEOTIDE SEQUENCE [LARGE SCALE GENOMIC DNA]</scope>
    <source>
        <strain evidence="3 4">F0403</strain>
    </source>
</reference>
<feature type="chain" id="PRO_5004523323" description="SH3b domain-containing protein" evidence="1">
    <location>
        <begin position="20"/>
        <end position="285"/>
    </location>
</feature>
<dbReference type="RefSeq" id="WP_016519176.1">
    <property type="nucleotide sequence ID" value="NZ_KE332512.1"/>
</dbReference>
<organism evidence="3 4">
    <name type="scientific">Treponema vincentii F0403</name>
    <dbReference type="NCBI Taxonomy" id="1125702"/>
    <lineage>
        <taxon>Bacteria</taxon>
        <taxon>Pseudomonadati</taxon>
        <taxon>Spirochaetota</taxon>
        <taxon>Spirochaetia</taxon>
        <taxon>Spirochaetales</taxon>
        <taxon>Treponemataceae</taxon>
        <taxon>Treponema</taxon>
    </lineage>
</organism>
<evidence type="ECO:0000313" key="4">
    <source>
        <dbReference type="Proteomes" id="UP000014605"/>
    </source>
</evidence>
<dbReference type="PATRIC" id="fig|1125702.3.peg.1934"/>
<dbReference type="Pfam" id="PF08239">
    <property type="entry name" value="SH3_3"/>
    <property type="match status" value="1"/>
</dbReference>
<dbReference type="Gene3D" id="2.30.30.40">
    <property type="entry name" value="SH3 Domains"/>
    <property type="match status" value="1"/>
</dbReference>
<evidence type="ECO:0000259" key="2">
    <source>
        <dbReference type="Pfam" id="PF08239"/>
    </source>
</evidence>
<feature type="signal peptide" evidence="1">
    <location>
        <begin position="1"/>
        <end position="19"/>
    </location>
</feature>
<dbReference type="InterPro" id="IPR003646">
    <property type="entry name" value="SH3-like_bac-type"/>
</dbReference>
<evidence type="ECO:0000256" key="1">
    <source>
        <dbReference type="SAM" id="SignalP"/>
    </source>
</evidence>
<dbReference type="AlphaFoldDB" id="S3MBF3"/>
<keyword evidence="4" id="KW-1185">Reference proteome</keyword>
<dbReference type="Proteomes" id="UP000014605">
    <property type="component" value="Unassembled WGS sequence"/>
</dbReference>
<dbReference type="HOGENOM" id="CLU_993726_0_0_12"/>
<comment type="caution">
    <text evidence="3">The sequence shown here is derived from an EMBL/GenBank/DDBJ whole genome shotgun (WGS) entry which is preliminary data.</text>
</comment>
<name>S3MBF3_9SPIR</name>
<protein>
    <recommendedName>
        <fullName evidence="2">SH3b domain-containing protein</fullName>
    </recommendedName>
</protein>
<dbReference type="EMBL" id="ATFC01000009">
    <property type="protein sequence ID" value="EPF46359.1"/>
    <property type="molecule type" value="Genomic_DNA"/>
</dbReference>
<dbReference type="GeneID" id="301462004"/>
<proteinExistence type="predicted"/>
<feature type="domain" description="SH3b" evidence="2">
    <location>
        <begin position="40"/>
        <end position="101"/>
    </location>
</feature>
<gene>
    <name evidence="3" type="ORF">HMPREF1222_01878</name>
</gene>
<sequence length="285" mass="32834">MNKPICCLLFIMSSLGLYAQKYIAVDYAKSWDHYVIENKVNVRSTPSLSGEKLFQLNAGDAVRIIEWSKDWEWLLEESYYAPWYKISCAQGTGYICGRYISCKEAVGDLDNDGEDEIFACLCITERKGGAVSDVHPSFYNVNKNHVLIKKSHIEHIDLEKFYKNPIAEDTSYSIVKCEDLVPNVSFLVARSGFGDSSVGGDGWSKARYFYFANGALKYFATLSNSWSETHHETVEKFEFNGDRIEHINTYVRWENGKESAPRIKRMSYKRISYRWDGKDFIKIED</sequence>